<protein>
    <submittedName>
        <fullName evidence="2">Uncharacterized protein</fullName>
    </submittedName>
</protein>
<accession>A0A6J5L031</accession>
<evidence type="ECO:0000313" key="2">
    <source>
        <dbReference type="EMBL" id="CAB4126972.1"/>
    </source>
</evidence>
<gene>
    <name evidence="2" type="ORF">UFOVP84_39</name>
</gene>
<organism evidence="2">
    <name type="scientific">uncultured Caudovirales phage</name>
    <dbReference type="NCBI Taxonomy" id="2100421"/>
    <lineage>
        <taxon>Viruses</taxon>
        <taxon>Duplodnaviria</taxon>
        <taxon>Heunggongvirae</taxon>
        <taxon>Uroviricota</taxon>
        <taxon>Caudoviricetes</taxon>
        <taxon>Peduoviridae</taxon>
        <taxon>Maltschvirus</taxon>
        <taxon>Maltschvirus maltsch</taxon>
    </lineage>
</organism>
<reference evidence="2" key="1">
    <citation type="submission" date="2020-04" db="EMBL/GenBank/DDBJ databases">
        <authorList>
            <person name="Chiriac C."/>
            <person name="Salcher M."/>
            <person name="Ghai R."/>
            <person name="Kavagutti S V."/>
        </authorList>
    </citation>
    <scope>NUCLEOTIDE SEQUENCE</scope>
</reference>
<feature type="compositionally biased region" description="Polar residues" evidence="1">
    <location>
        <begin position="222"/>
        <end position="239"/>
    </location>
</feature>
<proteinExistence type="predicted"/>
<sequence length="289" mass="33251">MISKDIYTPYFYIIQHKETKKMYAGSKWAKGCHPDEFMQPNGYTTSSNIINSIIEQDGLDYFEILRIDTNCDGLHPYDYETLFLETIDCASSPDWYNGHNNKFIRDKLVPFGSVKYNMLIKLKYGVSNCMHIEEVKLKQKFAEKKTLMEKYGVNHNMKIPGVAINAAKTRVGIWKLSETGRSPLFGRTGDMCAGTGVYHNISDEGRRVLSENGKRRKGVPNPKSSKYQKEQGNFINDNPMNDPEKRKLVSLSKIGKKAYIHPDMPNKRKMFLPENAPVDWVLLIDYKKD</sequence>
<dbReference type="EMBL" id="LR796208">
    <property type="protein sequence ID" value="CAB4126972.1"/>
    <property type="molecule type" value="Genomic_DNA"/>
</dbReference>
<feature type="region of interest" description="Disordered" evidence="1">
    <location>
        <begin position="206"/>
        <end position="242"/>
    </location>
</feature>
<name>A0A6J5L031_9CAUD</name>
<evidence type="ECO:0000256" key="1">
    <source>
        <dbReference type="SAM" id="MobiDB-lite"/>
    </source>
</evidence>